<evidence type="ECO:0000313" key="1">
    <source>
        <dbReference type="EMBL" id="VFQ89315.1"/>
    </source>
</evidence>
<accession>A0A484MKH3</accession>
<evidence type="ECO:0000313" key="2">
    <source>
        <dbReference type="Proteomes" id="UP000595140"/>
    </source>
</evidence>
<keyword evidence="2" id="KW-1185">Reference proteome</keyword>
<dbReference type="AlphaFoldDB" id="A0A484MKH3"/>
<name>A0A484MKH3_9ASTE</name>
<reference evidence="1 2" key="1">
    <citation type="submission" date="2018-04" db="EMBL/GenBank/DDBJ databases">
        <authorList>
            <person name="Vogel A."/>
        </authorList>
    </citation>
    <scope>NUCLEOTIDE SEQUENCE [LARGE SCALE GENOMIC DNA]</scope>
</reference>
<protein>
    <submittedName>
        <fullName evidence="1">Uncharacterized protein</fullName>
    </submittedName>
</protein>
<dbReference type="EMBL" id="OOIL02003813">
    <property type="protein sequence ID" value="VFQ89315.1"/>
    <property type="molecule type" value="Genomic_DNA"/>
</dbReference>
<organism evidence="1 2">
    <name type="scientific">Cuscuta campestris</name>
    <dbReference type="NCBI Taxonomy" id="132261"/>
    <lineage>
        <taxon>Eukaryota</taxon>
        <taxon>Viridiplantae</taxon>
        <taxon>Streptophyta</taxon>
        <taxon>Embryophyta</taxon>
        <taxon>Tracheophyta</taxon>
        <taxon>Spermatophyta</taxon>
        <taxon>Magnoliopsida</taxon>
        <taxon>eudicotyledons</taxon>
        <taxon>Gunneridae</taxon>
        <taxon>Pentapetalae</taxon>
        <taxon>asterids</taxon>
        <taxon>lamiids</taxon>
        <taxon>Solanales</taxon>
        <taxon>Convolvulaceae</taxon>
        <taxon>Cuscuteae</taxon>
        <taxon>Cuscuta</taxon>
        <taxon>Cuscuta subgen. Grammica</taxon>
        <taxon>Cuscuta sect. Cleistogrammica</taxon>
    </lineage>
</organism>
<dbReference type="Proteomes" id="UP000595140">
    <property type="component" value="Unassembled WGS sequence"/>
</dbReference>
<gene>
    <name evidence="1" type="ORF">CCAM_LOCUS31091</name>
</gene>
<sequence>MLEKEGGFSGRPVVEVLSPYTAAELPFKPAFSPGFFILSGLQPHKVLDFPFFVCGMYGRISFLWKCVEVVLNCIGCVGAIDHP</sequence>
<proteinExistence type="predicted"/>